<evidence type="ECO:0000313" key="3">
    <source>
        <dbReference type="Proteomes" id="UP000077164"/>
    </source>
</evidence>
<sequence>MKLKILFALLSCCFFNQAKAQDPIFTQYFLIPETLNPGFSGFLETTYAGIIHRSQWPDLDLKIDTDYAFINTWSENSNSGIGFSILNHRENKTQYRFTQFNVNYAYRVRLNDNWYFRPAIEIGFGTKSFGFGNLVLEDQINIGSGTINPTSGDPLVLNDRFKFFDFTAGMVFNNENAWFGLSLKHINKPNISFVADKNIPLNMFFSASGGYEFLVVDYIDVALFPYETKFLLTANYMNQGEYNRLDLGSSVMFKTVFFGLSAATNPGTKADNSHLVTSLNVFGGLQYEHLKFGLSHDFSTSKLGKTGGIYELSLTYQFDLDVKCFGCPNYAKNY</sequence>
<reference evidence="2 3" key="1">
    <citation type="submission" date="2016-03" db="EMBL/GenBank/DDBJ databases">
        <title>Draft genome sequence of Flavobacterium fryxellicola DSM 16209.</title>
        <authorList>
            <person name="Shin S.-K."/>
            <person name="Yi H."/>
        </authorList>
    </citation>
    <scope>NUCLEOTIDE SEQUENCE [LARGE SCALE GENOMIC DNA]</scope>
    <source>
        <strain evidence="2 3">DSM 16209</strain>
    </source>
</reference>
<name>A0A167XWW5_9FLAO</name>
<evidence type="ECO:0000313" key="2">
    <source>
        <dbReference type="EMBL" id="OAB28773.1"/>
    </source>
</evidence>
<dbReference type="AlphaFoldDB" id="A0A167XWW5"/>
<dbReference type="OrthoDB" id="1186563at2"/>
<feature type="signal peptide" evidence="1">
    <location>
        <begin position="1"/>
        <end position="20"/>
    </location>
</feature>
<evidence type="ECO:0008006" key="4">
    <source>
        <dbReference type="Google" id="ProtNLM"/>
    </source>
</evidence>
<dbReference type="EMBL" id="LVJE01000010">
    <property type="protein sequence ID" value="OAB28773.1"/>
    <property type="molecule type" value="Genomic_DNA"/>
</dbReference>
<dbReference type="RefSeq" id="WP_066077684.1">
    <property type="nucleotide sequence ID" value="NZ_FRDK01000002.1"/>
</dbReference>
<keyword evidence="3" id="KW-1185">Reference proteome</keyword>
<organism evidence="2 3">
    <name type="scientific">Flavobacterium fryxellicola</name>
    <dbReference type="NCBI Taxonomy" id="249352"/>
    <lineage>
        <taxon>Bacteria</taxon>
        <taxon>Pseudomonadati</taxon>
        <taxon>Bacteroidota</taxon>
        <taxon>Flavobacteriia</taxon>
        <taxon>Flavobacteriales</taxon>
        <taxon>Flavobacteriaceae</taxon>
        <taxon>Flavobacterium</taxon>
    </lineage>
</organism>
<dbReference type="STRING" id="249352.SAMN05444395_102529"/>
<comment type="caution">
    <text evidence="2">The sequence shown here is derived from an EMBL/GenBank/DDBJ whole genome shotgun (WGS) entry which is preliminary data.</text>
</comment>
<gene>
    <name evidence="2" type="ORF">FBFR_04695</name>
</gene>
<dbReference type="NCBIfam" id="TIGR03519">
    <property type="entry name" value="T9SS_PorP_fam"/>
    <property type="match status" value="1"/>
</dbReference>
<dbReference type="InterPro" id="IPR019861">
    <property type="entry name" value="PorP/SprF_Bacteroidetes"/>
</dbReference>
<evidence type="ECO:0000256" key="1">
    <source>
        <dbReference type="SAM" id="SignalP"/>
    </source>
</evidence>
<dbReference type="Pfam" id="PF11751">
    <property type="entry name" value="PorP_SprF"/>
    <property type="match status" value="1"/>
</dbReference>
<proteinExistence type="predicted"/>
<protein>
    <recommendedName>
        <fullName evidence="4">Type IX secretion system membrane protein PorP/SprF</fullName>
    </recommendedName>
</protein>
<dbReference type="Proteomes" id="UP000077164">
    <property type="component" value="Unassembled WGS sequence"/>
</dbReference>
<feature type="chain" id="PRO_5007894505" description="Type IX secretion system membrane protein PorP/SprF" evidence="1">
    <location>
        <begin position="21"/>
        <end position="334"/>
    </location>
</feature>
<keyword evidence="1" id="KW-0732">Signal</keyword>
<accession>A0A167XWW5</accession>